<comment type="similarity">
    <text evidence="2 7">Belongs to the methyltransferase superfamily. L-isoaspartyl/D-aspartyl protein methyltransferase family.</text>
</comment>
<comment type="catalytic activity">
    <reaction evidence="7">
        <text>[protein]-L-isoaspartate + S-adenosyl-L-methionine = [protein]-L-isoaspartate alpha-methyl ester + S-adenosyl-L-homocysteine</text>
        <dbReference type="Rhea" id="RHEA:12705"/>
        <dbReference type="Rhea" id="RHEA-COMP:12143"/>
        <dbReference type="Rhea" id="RHEA-COMP:12144"/>
        <dbReference type="ChEBI" id="CHEBI:57856"/>
        <dbReference type="ChEBI" id="CHEBI:59789"/>
        <dbReference type="ChEBI" id="CHEBI:90596"/>
        <dbReference type="ChEBI" id="CHEBI:90598"/>
        <dbReference type="EC" id="2.1.1.77"/>
    </reaction>
</comment>
<evidence type="ECO:0000256" key="1">
    <source>
        <dbReference type="ARBA" id="ARBA00004496"/>
    </source>
</evidence>
<dbReference type="KEGG" id="pcu:PC_RS04115"/>
<dbReference type="Pfam" id="PF01135">
    <property type="entry name" value="PCMT"/>
    <property type="match status" value="1"/>
</dbReference>
<gene>
    <name evidence="7" type="primary">pcm</name>
    <name evidence="8" type="ORF">PC_RS04115</name>
</gene>
<evidence type="ECO:0000256" key="4">
    <source>
        <dbReference type="ARBA" id="ARBA00022603"/>
    </source>
</evidence>
<dbReference type="GO" id="GO:0005737">
    <property type="term" value="C:cytoplasm"/>
    <property type="evidence" value="ECO:0007669"/>
    <property type="project" value="UniProtKB-SubCell"/>
</dbReference>
<dbReference type="PANTHER" id="PTHR11579:SF0">
    <property type="entry name" value="PROTEIN-L-ISOASPARTATE(D-ASPARTATE) O-METHYLTRANSFERASE"/>
    <property type="match status" value="1"/>
</dbReference>
<dbReference type="GO" id="GO:0030091">
    <property type="term" value="P:protein repair"/>
    <property type="evidence" value="ECO:0007669"/>
    <property type="project" value="UniProtKB-UniRule"/>
</dbReference>
<accession>A0A2P9H9Q4</accession>
<evidence type="ECO:0000256" key="2">
    <source>
        <dbReference type="ARBA" id="ARBA00005369"/>
    </source>
</evidence>
<dbReference type="SUPFAM" id="SSF53335">
    <property type="entry name" value="S-adenosyl-L-methionine-dependent methyltransferases"/>
    <property type="match status" value="1"/>
</dbReference>
<name>A0A2P9H9Q4_PARUW</name>
<feature type="active site" evidence="7">
    <location>
        <position position="62"/>
    </location>
</feature>
<dbReference type="InterPro" id="IPR000682">
    <property type="entry name" value="PCMT"/>
</dbReference>
<sequence length="220" mass="24364">MDSYQEIRKQMVEKQIAARGIQDPRVLEAMGKVPRERFVSEHIAPLAYEDRPLSIDEGQTISQPFIVAVMAQQAQITPQDKVLEIGTGSGYSAAILSQLASHVYSMERYPKLAELAKKRLQEFGYNNVTVSVGDGSLGWEEFAPYEVIIVTAGGPQIPPSLLKQLAISGRLVIPVGPSLESQQLMRVMREDADHYRYENLGSVQFVPLVGKEGWQTTSSS</sequence>
<proteinExistence type="inferred from homology"/>
<evidence type="ECO:0000313" key="8">
    <source>
        <dbReference type="EMBL" id="SPJ31722.1"/>
    </source>
</evidence>
<keyword evidence="5 7" id="KW-0808">Transferase</keyword>
<dbReference type="EMBL" id="BX908798">
    <property type="protein sequence ID" value="SPJ31722.1"/>
    <property type="molecule type" value="Genomic_DNA"/>
</dbReference>
<dbReference type="InterPro" id="IPR029063">
    <property type="entry name" value="SAM-dependent_MTases_sf"/>
</dbReference>
<evidence type="ECO:0000256" key="5">
    <source>
        <dbReference type="ARBA" id="ARBA00022679"/>
    </source>
</evidence>
<evidence type="ECO:0000256" key="6">
    <source>
        <dbReference type="ARBA" id="ARBA00022691"/>
    </source>
</evidence>
<keyword evidence="9" id="KW-1185">Reference proteome</keyword>
<dbReference type="PROSITE" id="PS01279">
    <property type="entry name" value="PCMT"/>
    <property type="match status" value="1"/>
</dbReference>
<evidence type="ECO:0000256" key="3">
    <source>
        <dbReference type="ARBA" id="ARBA00022490"/>
    </source>
</evidence>
<dbReference type="NCBIfam" id="TIGR00080">
    <property type="entry name" value="pimt"/>
    <property type="match status" value="1"/>
</dbReference>
<dbReference type="RefSeq" id="WP_044044922.1">
    <property type="nucleotide sequence ID" value="NC_005861.2"/>
</dbReference>
<protein>
    <recommendedName>
        <fullName evidence="7">Protein-L-isoaspartate O-methyltransferase</fullName>
        <ecNumber evidence="7">2.1.1.77</ecNumber>
    </recommendedName>
    <alternativeName>
        <fullName evidence="7">L-isoaspartyl protein carboxyl methyltransferase</fullName>
    </alternativeName>
    <alternativeName>
        <fullName evidence="7">Protein L-isoaspartyl methyltransferase</fullName>
    </alternativeName>
    <alternativeName>
        <fullName evidence="7">Protein-beta-aspartate methyltransferase</fullName>
        <shortName evidence="7">PIMT</shortName>
    </alternativeName>
</protein>
<dbReference type="NCBIfam" id="NF001453">
    <property type="entry name" value="PRK00312.1"/>
    <property type="match status" value="1"/>
</dbReference>
<keyword evidence="6 7" id="KW-0949">S-adenosyl-L-methionine</keyword>
<dbReference type="Proteomes" id="UP000000529">
    <property type="component" value="Chromosome"/>
</dbReference>
<keyword evidence="4 7" id="KW-0489">Methyltransferase</keyword>
<dbReference type="FunFam" id="3.40.50.150:FF:000010">
    <property type="entry name" value="Protein-L-isoaspartate O-methyltransferase"/>
    <property type="match status" value="1"/>
</dbReference>
<dbReference type="OrthoDB" id="9772751at2"/>
<evidence type="ECO:0000256" key="7">
    <source>
        <dbReference type="HAMAP-Rule" id="MF_00090"/>
    </source>
</evidence>
<evidence type="ECO:0000313" key="9">
    <source>
        <dbReference type="Proteomes" id="UP000000529"/>
    </source>
</evidence>
<reference evidence="8 9" key="1">
    <citation type="journal article" date="2004" name="Science">
        <title>Illuminating the evolutionary history of chlamydiae.</title>
        <authorList>
            <person name="Horn M."/>
            <person name="Collingro A."/>
            <person name="Schmitz-Esser S."/>
            <person name="Beier C.L."/>
            <person name="Purkhold U."/>
            <person name="Fartmann B."/>
            <person name="Brandt P."/>
            <person name="Nyakatura G.J."/>
            <person name="Droege M."/>
            <person name="Frishman D."/>
            <person name="Rattei T."/>
            <person name="Mewes H."/>
            <person name="Wagner M."/>
        </authorList>
    </citation>
    <scope>NUCLEOTIDE SEQUENCE [LARGE SCALE GENOMIC DNA]</scope>
    <source>
        <strain evidence="8 9">UWE25</strain>
    </source>
</reference>
<comment type="subcellular location">
    <subcellularLocation>
        <location evidence="1 7">Cytoplasm</location>
    </subcellularLocation>
</comment>
<dbReference type="AlphaFoldDB" id="A0A2P9H9Q4"/>
<organism evidence="8 9">
    <name type="scientific">Protochlamydia amoebophila (strain UWE25)</name>
    <dbReference type="NCBI Taxonomy" id="264201"/>
    <lineage>
        <taxon>Bacteria</taxon>
        <taxon>Pseudomonadati</taxon>
        <taxon>Chlamydiota</taxon>
        <taxon>Chlamydiia</taxon>
        <taxon>Parachlamydiales</taxon>
        <taxon>Parachlamydiaceae</taxon>
        <taxon>Candidatus Protochlamydia</taxon>
    </lineage>
</organism>
<dbReference type="Gene3D" id="3.40.50.150">
    <property type="entry name" value="Vaccinia Virus protein VP39"/>
    <property type="match status" value="1"/>
</dbReference>
<dbReference type="HAMAP" id="MF_00090">
    <property type="entry name" value="PIMT"/>
    <property type="match status" value="1"/>
</dbReference>
<keyword evidence="3 7" id="KW-0963">Cytoplasm</keyword>
<dbReference type="GO" id="GO:0032259">
    <property type="term" value="P:methylation"/>
    <property type="evidence" value="ECO:0007669"/>
    <property type="project" value="UniProtKB-KW"/>
</dbReference>
<dbReference type="GO" id="GO:0004719">
    <property type="term" value="F:protein-L-isoaspartate (D-aspartate) O-methyltransferase activity"/>
    <property type="evidence" value="ECO:0007669"/>
    <property type="project" value="UniProtKB-UniRule"/>
</dbReference>
<dbReference type="PANTHER" id="PTHR11579">
    <property type="entry name" value="PROTEIN-L-ISOASPARTATE O-METHYLTRANSFERASE"/>
    <property type="match status" value="1"/>
</dbReference>
<comment type="function">
    <text evidence="7">Catalyzes the methyl esterification of L-isoaspartyl residues in peptides and proteins that result from spontaneous decomposition of normal L-aspartyl and L-asparaginyl residues. It plays a role in the repair and/or degradation of damaged proteins.</text>
</comment>
<dbReference type="EC" id="2.1.1.77" evidence="7"/>
<dbReference type="CDD" id="cd02440">
    <property type="entry name" value="AdoMet_MTases"/>
    <property type="match status" value="1"/>
</dbReference>